<gene>
    <name evidence="2" type="ORF">IPOD504_LOCUS13386</name>
</gene>
<dbReference type="Proteomes" id="UP000837857">
    <property type="component" value="Chromosome 4"/>
</dbReference>
<keyword evidence="3" id="KW-1185">Reference proteome</keyword>
<evidence type="ECO:0000256" key="1">
    <source>
        <dbReference type="SAM" id="MobiDB-lite"/>
    </source>
</evidence>
<organism evidence="2 3">
    <name type="scientific">Iphiclides podalirius</name>
    <name type="common">scarce swallowtail</name>
    <dbReference type="NCBI Taxonomy" id="110791"/>
    <lineage>
        <taxon>Eukaryota</taxon>
        <taxon>Metazoa</taxon>
        <taxon>Ecdysozoa</taxon>
        <taxon>Arthropoda</taxon>
        <taxon>Hexapoda</taxon>
        <taxon>Insecta</taxon>
        <taxon>Pterygota</taxon>
        <taxon>Neoptera</taxon>
        <taxon>Endopterygota</taxon>
        <taxon>Lepidoptera</taxon>
        <taxon>Glossata</taxon>
        <taxon>Ditrysia</taxon>
        <taxon>Papilionoidea</taxon>
        <taxon>Papilionidae</taxon>
        <taxon>Papilioninae</taxon>
        <taxon>Iphiclides</taxon>
    </lineage>
</organism>
<feature type="region of interest" description="Disordered" evidence="1">
    <location>
        <begin position="175"/>
        <end position="265"/>
    </location>
</feature>
<evidence type="ECO:0000313" key="3">
    <source>
        <dbReference type="Proteomes" id="UP000837857"/>
    </source>
</evidence>
<reference evidence="2" key="1">
    <citation type="submission" date="2022-03" db="EMBL/GenBank/DDBJ databases">
        <authorList>
            <person name="Martin H S."/>
        </authorList>
    </citation>
    <scope>NUCLEOTIDE SEQUENCE</scope>
</reference>
<sequence>MPDARWRAGFELEARVKGDELDFETGNTASAHSSSPRSREQGEALFPVTLHVRRISDRVRRVVRRDYFYIGCDKRADAPRTEPISARPCRTVHTQVEGLGVRSRRPCIPGLYKYPASAARGTRGGASASAALQTARPADLSDGISIARAPPAARRLHCATGCLLRFLPGSVAGAAPRPALPPPHPSGRPTAAPSRVAASRRFPTTEECSRSATAEWRSPAAPAPLAASARMKNMGAHDIGPSAPVPRPRAAAARRSLGACRLPSE</sequence>
<name>A0ABN8IVJ6_9NEOP</name>
<proteinExistence type="predicted"/>
<evidence type="ECO:0000313" key="2">
    <source>
        <dbReference type="EMBL" id="CAH2066341.1"/>
    </source>
</evidence>
<feature type="compositionally biased region" description="Low complexity" evidence="1">
    <location>
        <begin position="218"/>
        <end position="229"/>
    </location>
</feature>
<protein>
    <submittedName>
        <fullName evidence="2">Uncharacterized protein</fullName>
    </submittedName>
</protein>
<accession>A0ABN8IVJ6</accession>
<feature type="region of interest" description="Disordered" evidence="1">
    <location>
        <begin position="21"/>
        <end position="42"/>
    </location>
</feature>
<dbReference type="EMBL" id="OW152816">
    <property type="protein sequence ID" value="CAH2066341.1"/>
    <property type="molecule type" value="Genomic_DNA"/>
</dbReference>
<feature type="non-terminal residue" evidence="2">
    <location>
        <position position="1"/>
    </location>
</feature>
<feature type="compositionally biased region" description="Polar residues" evidence="1">
    <location>
        <begin position="25"/>
        <end position="36"/>
    </location>
</feature>